<gene>
    <name evidence="2" type="ORF">RFI_28318</name>
</gene>
<protein>
    <submittedName>
        <fullName evidence="2">Uncharacterized protein</fullName>
    </submittedName>
</protein>
<accession>X6M5Z0</accession>
<sequence>MSLWKNSNFQNGELVFWVLLYIIMLWLLFASLLILYRQQSAPEQVKRLWKMRYVTLVCVLLQIGAFTGYFLQIPLIHEGFWQLWIPMFTFGFGYLSNKMIEAYLGTFIASTRPKNDSAYQPPPNHSPSDSCNNLETPAGNLSSSSSFLSPTPKQDSVHLLDNSFSNLITPKSSTSRLRGTISKIREELITPKFWRSIEVLWTLCILSNWCGTLVGWVFHQYKAQSALYALWKFIAFVMILLCIYVMNVVRKRSMRVFSRSRSSTSQSMSERLQTVKRIDYLLQKYCSLKQTKGIKRLRNLMICGGVVCVALIAGFCFEISVLCSRGQKGSDSYERSDIPFVLVYFPIWTFLHVIFLLYTWVPKPKKTTTSQKSQLISLIPIGQNKSNV</sequence>
<keyword evidence="1" id="KW-0472">Membrane</keyword>
<evidence type="ECO:0000256" key="1">
    <source>
        <dbReference type="SAM" id="Phobius"/>
    </source>
</evidence>
<reference evidence="2 3" key="1">
    <citation type="journal article" date="2013" name="Curr. Biol.">
        <title>The Genome of the Foraminiferan Reticulomyxa filosa.</title>
        <authorList>
            <person name="Glockner G."/>
            <person name="Hulsmann N."/>
            <person name="Schleicher M."/>
            <person name="Noegel A.A."/>
            <person name="Eichinger L."/>
            <person name="Gallinger C."/>
            <person name="Pawlowski J."/>
            <person name="Sierra R."/>
            <person name="Euteneuer U."/>
            <person name="Pillet L."/>
            <person name="Moustafa A."/>
            <person name="Platzer M."/>
            <person name="Groth M."/>
            <person name="Szafranski K."/>
            <person name="Schliwa M."/>
        </authorList>
    </citation>
    <scope>NUCLEOTIDE SEQUENCE [LARGE SCALE GENOMIC DNA]</scope>
</reference>
<evidence type="ECO:0000313" key="3">
    <source>
        <dbReference type="Proteomes" id="UP000023152"/>
    </source>
</evidence>
<proteinExistence type="predicted"/>
<name>X6M5Z0_RETFI</name>
<feature type="transmembrane region" description="Helical" evidence="1">
    <location>
        <begin position="341"/>
        <end position="361"/>
    </location>
</feature>
<dbReference type="Proteomes" id="UP000023152">
    <property type="component" value="Unassembled WGS sequence"/>
</dbReference>
<keyword evidence="1" id="KW-0812">Transmembrane</keyword>
<feature type="transmembrane region" description="Helical" evidence="1">
    <location>
        <begin position="199"/>
        <end position="218"/>
    </location>
</feature>
<keyword evidence="3" id="KW-1185">Reference proteome</keyword>
<feature type="transmembrane region" description="Helical" evidence="1">
    <location>
        <begin position="230"/>
        <end position="249"/>
    </location>
</feature>
<dbReference type="AlphaFoldDB" id="X6M5Z0"/>
<feature type="transmembrane region" description="Helical" evidence="1">
    <location>
        <begin position="299"/>
        <end position="321"/>
    </location>
</feature>
<feature type="transmembrane region" description="Helical" evidence="1">
    <location>
        <begin position="79"/>
        <end position="95"/>
    </location>
</feature>
<comment type="caution">
    <text evidence="2">The sequence shown here is derived from an EMBL/GenBank/DDBJ whole genome shotgun (WGS) entry which is preliminary data.</text>
</comment>
<feature type="transmembrane region" description="Helical" evidence="1">
    <location>
        <begin position="14"/>
        <end position="33"/>
    </location>
</feature>
<dbReference type="EMBL" id="ASPP01024393">
    <property type="protein sequence ID" value="ETO09066.1"/>
    <property type="molecule type" value="Genomic_DNA"/>
</dbReference>
<organism evidence="2 3">
    <name type="scientific">Reticulomyxa filosa</name>
    <dbReference type="NCBI Taxonomy" id="46433"/>
    <lineage>
        <taxon>Eukaryota</taxon>
        <taxon>Sar</taxon>
        <taxon>Rhizaria</taxon>
        <taxon>Retaria</taxon>
        <taxon>Foraminifera</taxon>
        <taxon>Monothalamids</taxon>
        <taxon>Reticulomyxidae</taxon>
        <taxon>Reticulomyxa</taxon>
    </lineage>
</organism>
<feature type="transmembrane region" description="Helical" evidence="1">
    <location>
        <begin position="53"/>
        <end position="73"/>
    </location>
</feature>
<keyword evidence="1" id="KW-1133">Transmembrane helix</keyword>
<evidence type="ECO:0000313" key="2">
    <source>
        <dbReference type="EMBL" id="ETO09066.1"/>
    </source>
</evidence>